<accession>A0A1R1YF62</accession>
<reference evidence="2 3" key="1">
    <citation type="submission" date="2017-01" db="EMBL/GenBank/DDBJ databases">
        <authorList>
            <person name="Mah S.A."/>
            <person name="Swanson W.J."/>
            <person name="Moy G.W."/>
            <person name="Vacquier V.D."/>
        </authorList>
    </citation>
    <scope>NUCLEOTIDE SEQUENCE [LARGE SCALE GENOMIC DNA]</scope>
    <source>
        <strain evidence="2 3">GSMNP</strain>
    </source>
</reference>
<sequence length="691" mass="77438">MDETTSSADSELILSDSLLINFFKASSSFFNHNPSQTSLFLTHSNLFSYSSSPSDPAPPTLPRRRKIKHSLSYLHSPNSLNSSTPHTSPQVLFYTGFRELSENHRIRLKLFQLYNLLFSPPHSTSVAENLDNDVSTDYSYILFCAAELSDIIWSIIQTNPIKTNLENIKSSLFSFIIELKTYLALHSIRYELSIIPSISLLHSPRYHLRPLKNTKPSSSPPYKPSRFLDPKFKASFIKNSYSILNTLSIKNPSRRAGKSFWLNSPQLSTYDSSLNSRLSILNENVPALFSCPKKLNTFINSNFPLSNFIDSIISLTYICTLDSANNLDQSLNPAYYNRTLFQLATIDHKVLSQIFSLDSNEFHFISSLLKTPENKPLFNNKPLKKSKTPISLQTNSSSSPLKISKKSKNSKSHVLKPLVTRSDPDSYVFTGIGNPFEPNRNPLSPPGNSSNIISTPPMQIGDNASEKVISSTRYVRNTLDGDVACGGRLRRNRDFISFNNHNSDSMPDSPLSTPINKSNASYFQYDDFTRSRSNTSDDPLSNSSDNIISPLKPIHSNSPTIKFSQAGINFNLLQNGLSATENISEPSNIHNLPATFLKPFGFQTSMNEFNEYKPLFPHNSITPQHKTSTQNQLPYLVPSNDVFASNILMSTPKNQVGPSAFLSMQDQKNVTCHLDSADIKHESNKTENQNN</sequence>
<dbReference type="AlphaFoldDB" id="A0A1R1YF62"/>
<dbReference type="EMBL" id="LSSN01000154">
    <property type="protein sequence ID" value="OMJ25524.1"/>
    <property type="molecule type" value="Genomic_DNA"/>
</dbReference>
<keyword evidence="3" id="KW-1185">Reference proteome</keyword>
<dbReference type="OrthoDB" id="5580541at2759"/>
<proteinExistence type="predicted"/>
<feature type="region of interest" description="Disordered" evidence="1">
    <location>
        <begin position="379"/>
        <end position="417"/>
    </location>
</feature>
<organism evidence="2 3">
    <name type="scientific">Smittium culicis</name>
    <dbReference type="NCBI Taxonomy" id="133412"/>
    <lineage>
        <taxon>Eukaryota</taxon>
        <taxon>Fungi</taxon>
        <taxon>Fungi incertae sedis</taxon>
        <taxon>Zoopagomycota</taxon>
        <taxon>Kickxellomycotina</taxon>
        <taxon>Harpellomycetes</taxon>
        <taxon>Harpellales</taxon>
        <taxon>Legeriomycetaceae</taxon>
        <taxon>Smittium</taxon>
    </lineage>
</organism>
<evidence type="ECO:0000313" key="2">
    <source>
        <dbReference type="EMBL" id="OMJ25524.1"/>
    </source>
</evidence>
<protein>
    <submittedName>
        <fullName evidence="2">Uncharacterized protein</fullName>
    </submittedName>
</protein>
<feature type="compositionally biased region" description="Polar residues" evidence="1">
    <location>
        <begin position="446"/>
        <end position="457"/>
    </location>
</feature>
<name>A0A1R1YF62_9FUNG</name>
<feature type="compositionally biased region" description="Polar residues" evidence="1">
    <location>
        <begin position="531"/>
        <end position="547"/>
    </location>
</feature>
<evidence type="ECO:0000256" key="1">
    <source>
        <dbReference type="SAM" id="MobiDB-lite"/>
    </source>
</evidence>
<dbReference type="Proteomes" id="UP000187283">
    <property type="component" value="Unassembled WGS sequence"/>
</dbReference>
<feature type="compositionally biased region" description="Basic residues" evidence="1">
    <location>
        <begin position="403"/>
        <end position="414"/>
    </location>
</feature>
<gene>
    <name evidence="2" type="ORF">AYI70_g849</name>
</gene>
<feature type="region of interest" description="Disordered" evidence="1">
    <location>
        <begin position="430"/>
        <end position="462"/>
    </location>
</feature>
<evidence type="ECO:0000313" key="3">
    <source>
        <dbReference type="Proteomes" id="UP000187283"/>
    </source>
</evidence>
<comment type="caution">
    <text evidence="2">The sequence shown here is derived from an EMBL/GenBank/DDBJ whole genome shotgun (WGS) entry which is preliminary data.</text>
</comment>
<feature type="region of interest" description="Disordered" evidence="1">
    <location>
        <begin position="529"/>
        <end position="551"/>
    </location>
</feature>